<dbReference type="Gene3D" id="3.40.50.1000">
    <property type="entry name" value="HAD superfamily/HAD-like"/>
    <property type="match status" value="1"/>
</dbReference>
<dbReference type="AlphaFoldDB" id="A0A915JLW0"/>
<dbReference type="FunFam" id="1.10.150.240:FF:000001">
    <property type="entry name" value="Haloacid dehalogenase-like hydrolase domain"/>
    <property type="match status" value="1"/>
</dbReference>
<protein>
    <submittedName>
        <fullName evidence="2">Uncharacterized protein</fullName>
    </submittedName>
</protein>
<dbReference type="Gene3D" id="1.10.150.240">
    <property type="entry name" value="Putative phosphatase, domain 2"/>
    <property type="match status" value="1"/>
</dbReference>
<dbReference type="InterPro" id="IPR023198">
    <property type="entry name" value="PGP-like_dom2"/>
</dbReference>
<dbReference type="InterPro" id="IPR041492">
    <property type="entry name" value="HAD_2"/>
</dbReference>
<dbReference type="WBParaSite" id="nRc.2.0.1.t27170-RA">
    <property type="protein sequence ID" value="nRc.2.0.1.t27170-RA"/>
    <property type="gene ID" value="nRc.2.0.1.g27170"/>
</dbReference>
<evidence type="ECO:0000313" key="1">
    <source>
        <dbReference type="Proteomes" id="UP000887565"/>
    </source>
</evidence>
<dbReference type="GO" id="GO:0016791">
    <property type="term" value="F:phosphatase activity"/>
    <property type="evidence" value="ECO:0007669"/>
    <property type="project" value="TreeGrafter"/>
</dbReference>
<accession>A0A915JLW0</accession>
<dbReference type="Proteomes" id="UP000887565">
    <property type="component" value="Unplaced"/>
</dbReference>
<sequence>MDGLLLNTEEFYSVAIQKTLDPYDCKFNWEMKHQMMGRKWLESLELLINHYKLPIGVDQFASICQKYLEALFPDAELLPGAEKLVRHLYKHNIPMCICTGSSKTYFEIKTS</sequence>
<keyword evidence="1" id="KW-1185">Reference proteome</keyword>
<dbReference type="OMA" id="NIPMCIC"/>
<dbReference type="InterPro" id="IPR036412">
    <property type="entry name" value="HAD-like_sf"/>
</dbReference>
<dbReference type="Pfam" id="PF13419">
    <property type="entry name" value="HAD_2"/>
    <property type="match status" value="1"/>
</dbReference>
<dbReference type="InterPro" id="IPR023214">
    <property type="entry name" value="HAD_sf"/>
</dbReference>
<reference evidence="2" key="1">
    <citation type="submission" date="2022-11" db="UniProtKB">
        <authorList>
            <consortium name="WormBaseParasite"/>
        </authorList>
    </citation>
    <scope>IDENTIFICATION</scope>
</reference>
<dbReference type="PANTHER" id="PTHR18901">
    <property type="entry name" value="2-DEOXYGLUCOSE-6-PHOSPHATE PHOSPHATASE 2"/>
    <property type="match status" value="1"/>
</dbReference>
<evidence type="ECO:0000313" key="2">
    <source>
        <dbReference type="WBParaSite" id="nRc.2.0.1.t27170-RA"/>
    </source>
</evidence>
<dbReference type="PANTHER" id="PTHR18901:SF38">
    <property type="entry name" value="PSEUDOURIDINE-5'-PHOSPHATASE"/>
    <property type="match status" value="1"/>
</dbReference>
<name>A0A915JLW0_ROMCU</name>
<organism evidence="1 2">
    <name type="scientific">Romanomermis culicivorax</name>
    <name type="common">Nematode worm</name>
    <dbReference type="NCBI Taxonomy" id="13658"/>
    <lineage>
        <taxon>Eukaryota</taxon>
        <taxon>Metazoa</taxon>
        <taxon>Ecdysozoa</taxon>
        <taxon>Nematoda</taxon>
        <taxon>Enoplea</taxon>
        <taxon>Dorylaimia</taxon>
        <taxon>Mermithida</taxon>
        <taxon>Mermithoidea</taxon>
        <taxon>Mermithidae</taxon>
        <taxon>Romanomermis</taxon>
    </lineage>
</organism>
<proteinExistence type="predicted"/>
<dbReference type="SUPFAM" id="SSF56784">
    <property type="entry name" value="HAD-like"/>
    <property type="match status" value="1"/>
</dbReference>